<dbReference type="RefSeq" id="WP_092282681.1">
    <property type="nucleotide sequence ID" value="NZ_FOXR01000031.1"/>
</dbReference>
<dbReference type="CDD" id="cd00093">
    <property type="entry name" value="HTH_XRE"/>
    <property type="match status" value="1"/>
</dbReference>
<dbReference type="OrthoDB" id="371153at2"/>
<dbReference type="AlphaFoldDB" id="A0A1I5XW42"/>
<dbReference type="STRING" id="937334.SAMN05444406_13129"/>
<gene>
    <name evidence="3" type="ORF">SAMN05444406_13129</name>
</gene>
<dbReference type="GO" id="GO:0003700">
    <property type="term" value="F:DNA-binding transcription factor activity"/>
    <property type="evidence" value="ECO:0007669"/>
    <property type="project" value="TreeGrafter"/>
</dbReference>
<protein>
    <submittedName>
        <fullName evidence="3">Transcriptional regulator, contains XRE-family HTH domain</fullName>
    </submittedName>
</protein>
<reference evidence="3 4" key="1">
    <citation type="submission" date="2016-10" db="EMBL/GenBank/DDBJ databases">
        <authorList>
            <person name="de Groot N.N."/>
        </authorList>
    </citation>
    <scope>NUCLEOTIDE SEQUENCE [LARGE SCALE GENOMIC DNA]</scope>
    <source>
        <strain evidence="3 4">DSM 20678</strain>
    </source>
</reference>
<dbReference type="InterPro" id="IPR050807">
    <property type="entry name" value="TransReg_Diox_bact_type"/>
</dbReference>
<dbReference type="InterPro" id="IPR010982">
    <property type="entry name" value="Lambda_DNA-bd_dom_sf"/>
</dbReference>
<dbReference type="SMART" id="SM00530">
    <property type="entry name" value="HTH_XRE"/>
    <property type="match status" value="1"/>
</dbReference>
<dbReference type="PANTHER" id="PTHR46797">
    <property type="entry name" value="HTH-TYPE TRANSCRIPTIONAL REGULATOR"/>
    <property type="match status" value="1"/>
</dbReference>
<accession>A0A1I5XW42</accession>
<dbReference type="SUPFAM" id="SSF47413">
    <property type="entry name" value="lambda repressor-like DNA-binding domains"/>
    <property type="match status" value="1"/>
</dbReference>
<evidence type="ECO:0000259" key="2">
    <source>
        <dbReference type="PROSITE" id="PS50943"/>
    </source>
</evidence>
<dbReference type="Pfam" id="PF01381">
    <property type="entry name" value="HTH_3"/>
    <property type="match status" value="1"/>
</dbReference>
<dbReference type="PANTHER" id="PTHR46797:SF1">
    <property type="entry name" value="METHYLPHOSPHONATE SYNTHASE"/>
    <property type="match status" value="1"/>
</dbReference>
<name>A0A1I5XW42_9FIRM</name>
<dbReference type="EMBL" id="FOXR01000031">
    <property type="protein sequence ID" value="SFQ36158.1"/>
    <property type="molecule type" value="Genomic_DNA"/>
</dbReference>
<evidence type="ECO:0000313" key="4">
    <source>
        <dbReference type="Proteomes" id="UP000198577"/>
    </source>
</evidence>
<dbReference type="PROSITE" id="PS50943">
    <property type="entry name" value="HTH_CROC1"/>
    <property type="match status" value="1"/>
</dbReference>
<evidence type="ECO:0000313" key="3">
    <source>
        <dbReference type="EMBL" id="SFQ36158.1"/>
    </source>
</evidence>
<organism evidence="3 4">
    <name type="scientific">Caldicoprobacter faecalis</name>
    <dbReference type="NCBI Taxonomy" id="937334"/>
    <lineage>
        <taxon>Bacteria</taxon>
        <taxon>Bacillati</taxon>
        <taxon>Bacillota</taxon>
        <taxon>Clostridia</taxon>
        <taxon>Caldicoprobacterales</taxon>
        <taxon>Caldicoprobacteraceae</taxon>
        <taxon>Caldicoprobacter</taxon>
    </lineage>
</organism>
<evidence type="ECO:0000256" key="1">
    <source>
        <dbReference type="ARBA" id="ARBA00023125"/>
    </source>
</evidence>
<keyword evidence="4" id="KW-1185">Reference proteome</keyword>
<dbReference type="Proteomes" id="UP000198577">
    <property type="component" value="Unassembled WGS sequence"/>
</dbReference>
<dbReference type="GO" id="GO:0003677">
    <property type="term" value="F:DNA binding"/>
    <property type="evidence" value="ECO:0007669"/>
    <property type="project" value="UniProtKB-KW"/>
</dbReference>
<dbReference type="InterPro" id="IPR001387">
    <property type="entry name" value="Cro/C1-type_HTH"/>
</dbReference>
<dbReference type="GO" id="GO:0005829">
    <property type="term" value="C:cytosol"/>
    <property type="evidence" value="ECO:0007669"/>
    <property type="project" value="TreeGrafter"/>
</dbReference>
<sequence>MSSRTEPDNKAIGQRIRAERKKLNLSREEFAEIIGLSDYYVGQLERGERQMSLPVLVKIAKCLHISLDYLVFGKIPSAEPSVNEPHDNYTSLSDEELNELLGKCSSKELELIKKLIKVVLPYVNIE</sequence>
<feature type="domain" description="HTH cro/C1-type" evidence="2">
    <location>
        <begin position="16"/>
        <end position="70"/>
    </location>
</feature>
<dbReference type="Gene3D" id="1.10.260.40">
    <property type="entry name" value="lambda repressor-like DNA-binding domains"/>
    <property type="match status" value="1"/>
</dbReference>
<keyword evidence="1" id="KW-0238">DNA-binding</keyword>
<proteinExistence type="predicted"/>